<proteinExistence type="predicted"/>
<dbReference type="PROSITE" id="PS51459">
    <property type="entry name" value="FIDO"/>
    <property type="match status" value="1"/>
</dbReference>
<dbReference type="EMBL" id="JAGEOK010000004">
    <property type="protein sequence ID" value="MBO2437236.1"/>
    <property type="molecule type" value="Genomic_DNA"/>
</dbReference>
<evidence type="ECO:0000259" key="1">
    <source>
        <dbReference type="PROSITE" id="PS51459"/>
    </source>
</evidence>
<keyword evidence="3" id="KW-1185">Reference proteome</keyword>
<evidence type="ECO:0000313" key="2">
    <source>
        <dbReference type="EMBL" id="MBO2437236.1"/>
    </source>
</evidence>
<sequence>MTDALAQLANLPGVADAVADARSAVDRLLGHRILRRRSAEVSTESALRGARASAVLEGASVTLEDLRTTENPADPVVQGALRVSAELGTLAETWRQAPRQVLARLHVLAAADAVDSADLGRPRAEGRPVKDVLGLGAPPSPAEVAARLDALSALLTQPTKAPALVVAAVVHGELLTLRPFGWGDGIIARAAQRITLVARGLDPKSLVAPEVGHAELADDYAEALRAYATGTPEGVAQWLAHCSAAVAAAARDSQAICEAFMRG</sequence>
<organism evidence="2 3">
    <name type="scientific">Actinomadura nitritigenes</name>
    <dbReference type="NCBI Taxonomy" id="134602"/>
    <lineage>
        <taxon>Bacteria</taxon>
        <taxon>Bacillati</taxon>
        <taxon>Actinomycetota</taxon>
        <taxon>Actinomycetes</taxon>
        <taxon>Streptosporangiales</taxon>
        <taxon>Thermomonosporaceae</taxon>
        <taxon>Actinomadura</taxon>
    </lineage>
</organism>
<dbReference type="InterPro" id="IPR036597">
    <property type="entry name" value="Fido-like_dom_sf"/>
</dbReference>
<dbReference type="Proteomes" id="UP000666915">
    <property type="component" value="Unassembled WGS sequence"/>
</dbReference>
<protein>
    <submittedName>
        <fullName evidence="2">Oxidoreductase</fullName>
    </submittedName>
</protein>
<accession>A0ABS3QTI6</accession>
<gene>
    <name evidence="2" type="ORF">J4557_06860</name>
</gene>
<comment type="caution">
    <text evidence="2">The sequence shown here is derived from an EMBL/GenBank/DDBJ whole genome shotgun (WGS) entry which is preliminary data.</text>
</comment>
<reference evidence="2 3" key="1">
    <citation type="submission" date="2021-03" db="EMBL/GenBank/DDBJ databases">
        <authorList>
            <person name="Kanchanasin P."/>
            <person name="Saeng-In P."/>
            <person name="Phongsopitanun W."/>
            <person name="Yuki M."/>
            <person name="Kudo T."/>
            <person name="Ohkuma M."/>
            <person name="Tanasupawat S."/>
        </authorList>
    </citation>
    <scope>NUCLEOTIDE SEQUENCE [LARGE SCALE GENOMIC DNA]</scope>
    <source>
        <strain evidence="2 3">L46</strain>
    </source>
</reference>
<feature type="domain" description="Fido" evidence="1">
    <location>
        <begin position="97"/>
        <end position="241"/>
    </location>
</feature>
<dbReference type="Gene3D" id="1.10.3290.10">
    <property type="entry name" value="Fido-like domain"/>
    <property type="match status" value="1"/>
</dbReference>
<dbReference type="RefSeq" id="WP_208265585.1">
    <property type="nucleotide sequence ID" value="NZ_BAAAGM010000116.1"/>
</dbReference>
<name>A0ABS3QTI6_9ACTN</name>
<dbReference type="SUPFAM" id="SSF140931">
    <property type="entry name" value="Fic-like"/>
    <property type="match status" value="1"/>
</dbReference>
<evidence type="ECO:0000313" key="3">
    <source>
        <dbReference type="Proteomes" id="UP000666915"/>
    </source>
</evidence>
<dbReference type="InterPro" id="IPR003812">
    <property type="entry name" value="Fido"/>
</dbReference>